<gene>
    <name evidence="2" type="ORF">CEXT_112861</name>
</gene>
<reference evidence="2 3" key="1">
    <citation type="submission" date="2021-06" db="EMBL/GenBank/DDBJ databases">
        <title>Caerostris extrusa draft genome.</title>
        <authorList>
            <person name="Kono N."/>
            <person name="Arakawa K."/>
        </authorList>
    </citation>
    <scope>NUCLEOTIDE SEQUENCE [LARGE SCALE GENOMIC DNA]</scope>
</reference>
<evidence type="ECO:0000256" key="1">
    <source>
        <dbReference type="SAM" id="MobiDB-lite"/>
    </source>
</evidence>
<comment type="caution">
    <text evidence="2">The sequence shown here is derived from an EMBL/GenBank/DDBJ whole genome shotgun (WGS) entry which is preliminary data.</text>
</comment>
<name>A0AAV4QB84_CAEEX</name>
<organism evidence="2 3">
    <name type="scientific">Caerostris extrusa</name>
    <name type="common">Bark spider</name>
    <name type="synonym">Caerostris bankana</name>
    <dbReference type="NCBI Taxonomy" id="172846"/>
    <lineage>
        <taxon>Eukaryota</taxon>
        <taxon>Metazoa</taxon>
        <taxon>Ecdysozoa</taxon>
        <taxon>Arthropoda</taxon>
        <taxon>Chelicerata</taxon>
        <taxon>Arachnida</taxon>
        <taxon>Araneae</taxon>
        <taxon>Araneomorphae</taxon>
        <taxon>Entelegynae</taxon>
        <taxon>Araneoidea</taxon>
        <taxon>Araneidae</taxon>
        <taxon>Caerostris</taxon>
    </lineage>
</organism>
<sequence>MFHSKETHYTTTFILSGGARARQDGHLSESERGQYVSTLSPWKPVSGDRGRRGMCTSPPSSTHTDVRHDGEEASPGSCPL</sequence>
<feature type="region of interest" description="Disordered" evidence="1">
    <location>
        <begin position="18"/>
        <end position="80"/>
    </location>
</feature>
<dbReference type="EMBL" id="BPLR01005860">
    <property type="protein sequence ID" value="GIY05577.1"/>
    <property type="molecule type" value="Genomic_DNA"/>
</dbReference>
<protein>
    <submittedName>
        <fullName evidence="2">Uncharacterized protein</fullName>
    </submittedName>
</protein>
<accession>A0AAV4QB84</accession>
<evidence type="ECO:0000313" key="2">
    <source>
        <dbReference type="EMBL" id="GIY05577.1"/>
    </source>
</evidence>
<keyword evidence="3" id="KW-1185">Reference proteome</keyword>
<proteinExistence type="predicted"/>
<evidence type="ECO:0000313" key="3">
    <source>
        <dbReference type="Proteomes" id="UP001054945"/>
    </source>
</evidence>
<feature type="compositionally biased region" description="Basic and acidic residues" evidence="1">
    <location>
        <begin position="21"/>
        <end position="32"/>
    </location>
</feature>
<dbReference type="AlphaFoldDB" id="A0AAV4QB84"/>
<dbReference type="Proteomes" id="UP001054945">
    <property type="component" value="Unassembled WGS sequence"/>
</dbReference>